<dbReference type="AlphaFoldDB" id="A0A151MCR9"/>
<comment type="caution">
    <text evidence="2">The sequence shown here is derived from an EMBL/GenBank/DDBJ whole genome shotgun (WGS) entry which is preliminary data.</text>
</comment>
<dbReference type="EMBL" id="AKHW03006231">
    <property type="protein sequence ID" value="KYO22301.1"/>
    <property type="molecule type" value="Genomic_DNA"/>
</dbReference>
<evidence type="ECO:0000256" key="1">
    <source>
        <dbReference type="SAM" id="MobiDB-lite"/>
    </source>
</evidence>
<name>A0A151MCR9_ALLMI</name>
<gene>
    <name evidence="2" type="ORF">Y1Q_0002902</name>
</gene>
<sequence>MATKTWRHRQRTHLLHGPRSPKPTRAAAHPPPSREQEENTAALTPGRPSEEHETRSFLKKNPLPLRWSLVPV</sequence>
<evidence type="ECO:0000313" key="3">
    <source>
        <dbReference type="Proteomes" id="UP000050525"/>
    </source>
</evidence>
<dbReference type="Proteomes" id="UP000050525">
    <property type="component" value="Unassembled WGS sequence"/>
</dbReference>
<protein>
    <submittedName>
        <fullName evidence="2">Uncharacterized protein</fullName>
    </submittedName>
</protein>
<accession>A0A151MCR9</accession>
<feature type="compositionally biased region" description="Basic residues" evidence="1">
    <location>
        <begin position="1"/>
        <end position="16"/>
    </location>
</feature>
<organism evidence="2 3">
    <name type="scientific">Alligator mississippiensis</name>
    <name type="common">American alligator</name>
    <dbReference type="NCBI Taxonomy" id="8496"/>
    <lineage>
        <taxon>Eukaryota</taxon>
        <taxon>Metazoa</taxon>
        <taxon>Chordata</taxon>
        <taxon>Craniata</taxon>
        <taxon>Vertebrata</taxon>
        <taxon>Euteleostomi</taxon>
        <taxon>Archelosauria</taxon>
        <taxon>Archosauria</taxon>
        <taxon>Crocodylia</taxon>
        <taxon>Alligatoridae</taxon>
        <taxon>Alligatorinae</taxon>
        <taxon>Alligator</taxon>
    </lineage>
</organism>
<evidence type="ECO:0000313" key="2">
    <source>
        <dbReference type="EMBL" id="KYO22301.1"/>
    </source>
</evidence>
<reference evidence="2 3" key="1">
    <citation type="journal article" date="2012" name="Genome Biol.">
        <title>Sequencing three crocodilian genomes to illuminate the evolution of archosaurs and amniotes.</title>
        <authorList>
            <person name="St John J.A."/>
            <person name="Braun E.L."/>
            <person name="Isberg S.R."/>
            <person name="Miles L.G."/>
            <person name="Chong A.Y."/>
            <person name="Gongora J."/>
            <person name="Dalzell P."/>
            <person name="Moran C."/>
            <person name="Bed'hom B."/>
            <person name="Abzhanov A."/>
            <person name="Burgess S.C."/>
            <person name="Cooksey A.M."/>
            <person name="Castoe T.A."/>
            <person name="Crawford N.G."/>
            <person name="Densmore L.D."/>
            <person name="Drew J.C."/>
            <person name="Edwards S.V."/>
            <person name="Faircloth B.C."/>
            <person name="Fujita M.K."/>
            <person name="Greenwold M.J."/>
            <person name="Hoffmann F.G."/>
            <person name="Howard J.M."/>
            <person name="Iguchi T."/>
            <person name="Janes D.E."/>
            <person name="Khan S.Y."/>
            <person name="Kohno S."/>
            <person name="de Koning A.J."/>
            <person name="Lance S.L."/>
            <person name="McCarthy F.M."/>
            <person name="McCormack J.E."/>
            <person name="Merchant M.E."/>
            <person name="Peterson D.G."/>
            <person name="Pollock D.D."/>
            <person name="Pourmand N."/>
            <person name="Raney B.J."/>
            <person name="Roessler K.A."/>
            <person name="Sanford J.R."/>
            <person name="Sawyer R.H."/>
            <person name="Schmidt C.J."/>
            <person name="Triplett E.W."/>
            <person name="Tuberville T.D."/>
            <person name="Venegas-Anaya M."/>
            <person name="Howard J.T."/>
            <person name="Jarvis E.D."/>
            <person name="Guillette L.J.Jr."/>
            <person name="Glenn T.C."/>
            <person name="Green R.E."/>
            <person name="Ray D.A."/>
        </authorList>
    </citation>
    <scope>NUCLEOTIDE SEQUENCE [LARGE SCALE GENOMIC DNA]</scope>
    <source>
        <strain evidence="2">KSC_2009_1</strain>
    </source>
</reference>
<feature type="region of interest" description="Disordered" evidence="1">
    <location>
        <begin position="1"/>
        <end position="57"/>
    </location>
</feature>
<keyword evidence="3" id="KW-1185">Reference proteome</keyword>
<proteinExistence type="predicted"/>